<keyword evidence="4 7" id="KW-0067">ATP-binding</keyword>
<sequence length="386" mass="44265">MKTKISKEFNKYQFKIPKSSSSTLKVPSTPRIARTPKIINTNPVSKAKNFTFHYVIGQGSFGTVWKATSLLDKKNYAIKISIKSQNISNLINRVEKLEDHPNIVKTIDIWEEARYQYTQMELCERGSLVNVLDHLVEKNKTLDNDVLWRIIHDISQGLLHIHQTIGYHLDIKPENLLVGDNGNIKICDFGPVDGEGDNAYMARELLNSKTTLFADIFSFGISLFEMVTNYSLPKSGEWWHDLRNGIIEFPQDIYIDTKPTLPQVSNSLKNLIIQMMNPDPLQRISTEDILKKISDEITLDTDIDPFMSIFDSMEITKPSILDNRIKTKMLPHLQIDDKVNNSTIFQCNFQKLLFQSCSFPTYDNTLPTTILGNDISFPSKRKLNFI</sequence>
<dbReference type="PROSITE" id="PS50011">
    <property type="entry name" value="PROTEIN_KINASE_DOM"/>
    <property type="match status" value="1"/>
</dbReference>
<comment type="catalytic activity">
    <reaction evidence="6">
        <text>L-seryl-[protein] + ATP = O-phospho-L-seryl-[protein] + ADP + H(+)</text>
        <dbReference type="Rhea" id="RHEA:17989"/>
        <dbReference type="Rhea" id="RHEA-COMP:9863"/>
        <dbReference type="Rhea" id="RHEA-COMP:11604"/>
        <dbReference type="ChEBI" id="CHEBI:15378"/>
        <dbReference type="ChEBI" id="CHEBI:29999"/>
        <dbReference type="ChEBI" id="CHEBI:30616"/>
        <dbReference type="ChEBI" id="CHEBI:83421"/>
        <dbReference type="ChEBI" id="CHEBI:456216"/>
        <dbReference type="EC" id="2.7.11.1"/>
    </reaction>
</comment>
<dbReference type="PANTHER" id="PTHR11042:SF177">
    <property type="entry name" value="PROTEIN KINASE DDB_G0291842-RELATED"/>
    <property type="match status" value="1"/>
</dbReference>
<dbReference type="GO" id="GO:0110031">
    <property type="term" value="P:negative regulation of G2/MI transition of meiotic cell cycle"/>
    <property type="evidence" value="ECO:0007669"/>
    <property type="project" value="TreeGrafter"/>
</dbReference>
<reference evidence="9" key="1">
    <citation type="submission" date="2020-01" db="EMBL/GenBank/DDBJ databases">
        <title>Development of genomics and gene disruption for Polysphondylium violaceum indicates a role for the polyketide synthase stlB in stalk morphogenesis.</title>
        <authorList>
            <person name="Narita B."/>
            <person name="Kawabe Y."/>
            <person name="Kin K."/>
            <person name="Saito T."/>
            <person name="Gibbs R."/>
            <person name="Kuspa A."/>
            <person name="Muzny D."/>
            <person name="Queller D."/>
            <person name="Richards S."/>
            <person name="Strassman J."/>
            <person name="Sucgang R."/>
            <person name="Worley K."/>
            <person name="Schaap P."/>
        </authorList>
    </citation>
    <scope>NUCLEOTIDE SEQUENCE</scope>
    <source>
        <strain evidence="9">QSvi11</strain>
    </source>
</reference>
<keyword evidence="1" id="KW-0808">Transferase</keyword>
<dbReference type="GO" id="GO:0005737">
    <property type="term" value="C:cytoplasm"/>
    <property type="evidence" value="ECO:0007669"/>
    <property type="project" value="TreeGrafter"/>
</dbReference>
<keyword evidence="2 7" id="KW-0547">Nucleotide-binding</keyword>
<organism evidence="9 10">
    <name type="scientific">Polysphondylium violaceum</name>
    <dbReference type="NCBI Taxonomy" id="133409"/>
    <lineage>
        <taxon>Eukaryota</taxon>
        <taxon>Amoebozoa</taxon>
        <taxon>Evosea</taxon>
        <taxon>Eumycetozoa</taxon>
        <taxon>Dictyostelia</taxon>
        <taxon>Dictyosteliales</taxon>
        <taxon>Dictyosteliaceae</taxon>
        <taxon>Polysphondylium</taxon>
    </lineage>
</organism>
<evidence type="ECO:0000256" key="7">
    <source>
        <dbReference type="PROSITE-ProRule" id="PRU10141"/>
    </source>
</evidence>
<dbReference type="SUPFAM" id="SSF56112">
    <property type="entry name" value="Protein kinase-like (PK-like)"/>
    <property type="match status" value="1"/>
</dbReference>
<evidence type="ECO:0000256" key="3">
    <source>
        <dbReference type="ARBA" id="ARBA00022777"/>
    </source>
</evidence>
<evidence type="ECO:0000313" key="10">
    <source>
        <dbReference type="Proteomes" id="UP000695562"/>
    </source>
</evidence>
<evidence type="ECO:0000256" key="1">
    <source>
        <dbReference type="ARBA" id="ARBA00022679"/>
    </source>
</evidence>
<evidence type="ECO:0000256" key="2">
    <source>
        <dbReference type="ARBA" id="ARBA00022741"/>
    </source>
</evidence>
<evidence type="ECO:0000256" key="5">
    <source>
        <dbReference type="ARBA" id="ARBA00047899"/>
    </source>
</evidence>
<dbReference type="InterPro" id="IPR017441">
    <property type="entry name" value="Protein_kinase_ATP_BS"/>
</dbReference>
<dbReference type="AlphaFoldDB" id="A0A8J4Q018"/>
<evidence type="ECO:0000259" key="8">
    <source>
        <dbReference type="PROSITE" id="PS50011"/>
    </source>
</evidence>
<evidence type="ECO:0000313" key="9">
    <source>
        <dbReference type="EMBL" id="KAF2078408.1"/>
    </source>
</evidence>
<dbReference type="PANTHER" id="PTHR11042">
    <property type="entry name" value="EUKARYOTIC TRANSLATION INITIATION FACTOR 2-ALPHA KINASE EIF2-ALPHA KINASE -RELATED"/>
    <property type="match status" value="1"/>
</dbReference>
<dbReference type="GO" id="GO:0004674">
    <property type="term" value="F:protein serine/threonine kinase activity"/>
    <property type="evidence" value="ECO:0007669"/>
    <property type="project" value="UniProtKB-EC"/>
</dbReference>
<keyword evidence="3" id="KW-0418">Kinase</keyword>
<dbReference type="OrthoDB" id="15247at2759"/>
<comment type="caution">
    <text evidence="9">The sequence shown here is derived from an EMBL/GenBank/DDBJ whole genome shotgun (WGS) entry which is preliminary data.</text>
</comment>
<dbReference type="PROSITE" id="PS00107">
    <property type="entry name" value="PROTEIN_KINASE_ATP"/>
    <property type="match status" value="1"/>
</dbReference>
<dbReference type="Gene3D" id="1.10.510.10">
    <property type="entry name" value="Transferase(Phosphotransferase) domain 1"/>
    <property type="match status" value="1"/>
</dbReference>
<dbReference type="InterPro" id="IPR050339">
    <property type="entry name" value="CC_SR_Kinase"/>
</dbReference>
<dbReference type="Pfam" id="PF00069">
    <property type="entry name" value="Pkinase"/>
    <property type="match status" value="1"/>
</dbReference>
<dbReference type="SMART" id="SM00220">
    <property type="entry name" value="S_TKc"/>
    <property type="match status" value="1"/>
</dbReference>
<proteinExistence type="predicted"/>
<feature type="domain" description="Protein kinase" evidence="8">
    <location>
        <begin position="50"/>
        <end position="307"/>
    </location>
</feature>
<dbReference type="InterPro" id="IPR000719">
    <property type="entry name" value="Prot_kinase_dom"/>
</dbReference>
<name>A0A8J4Q018_9MYCE</name>
<accession>A0A8J4Q018</accession>
<dbReference type="GO" id="GO:0005524">
    <property type="term" value="F:ATP binding"/>
    <property type="evidence" value="ECO:0007669"/>
    <property type="project" value="UniProtKB-UniRule"/>
</dbReference>
<evidence type="ECO:0000256" key="4">
    <source>
        <dbReference type="ARBA" id="ARBA00022840"/>
    </source>
</evidence>
<dbReference type="Proteomes" id="UP000695562">
    <property type="component" value="Unassembled WGS sequence"/>
</dbReference>
<keyword evidence="10" id="KW-1185">Reference proteome</keyword>
<evidence type="ECO:0000256" key="6">
    <source>
        <dbReference type="ARBA" id="ARBA00048679"/>
    </source>
</evidence>
<feature type="binding site" evidence="7">
    <location>
        <position position="79"/>
    </location>
    <ligand>
        <name>ATP</name>
        <dbReference type="ChEBI" id="CHEBI:30616"/>
    </ligand>
</feature>
<dbReference type="InterPro" id="IPR011009">
    <property type="entry name" value="Kinase-like_dom_sf"/>
</dbReference>
<gene>
    <name evidence="9" type="ORF">CYY_000275</name>
</gene>
<dbReference type="GO" id="GO:0005634">
    <property type="term" value="C:nucleus"/>
    <property type="evidence" value="ECO:0007669"/>
    <property type="project" value="TreeGrafter"/>
</dbReference>
<protein>
    <recommendedName>
        <fullName evidence="8">Protein kinase domain-containing protein</fullName>
    </recommendedName>
</protein>
<comment type="catalytic activity">
    <reaction evidence="5">
        <text>L-threonyl-[protein] + ATP = O-phospho-L-threonyl-[protein] + ADP + H(+)</text>
        <dbReference type="Rhea" id="RHEA:46608"/>
        <dbReference type="Rhea" id="RHEA-COMP:11060"/>
        <dbReference type="Rhea" id="RHEA-COMP:11605"/>
        <dbReference type="ChEBI" id="CHEBI:15378"/>
        <dbReference type="ChEBI" id="CHEBI:30013"/>
        <dbReference type="ChEBI" id="CHEBI:30616"/>
        <dbReference type="ChEBI" id="CHEBI:61977"/>
        <dbReference type="ChEBI" id="CHEBI:456216"/>
        <dbReference type="EC" id="2.7.11.1"/>
    </reaction>
</comment>
<dbReference type="EMBL" id="AJWJ01000005">
    <property type="protein sequence ID" value="KAF2078408.1"/>
    <property type="molecule type" value="Genomic_DNA"/>
</dbReference>